<dbReference type="Gene3D" id="3.40.50.2300">
    <property type="match status" value="2"/>
</dbReference>
<dbReference type="Pfam" id="PF13377">
    <property type="entry name" value="Peripla_BP_3"/>
    <property type="match status" value="1"/>
</dbReference>
<dbReference type="InterPro" id="IPR000843">
    <property type="entry name" value="HTH_LacI"/>
</dbReference>
<dbReference type="InterPro" id="IPR028082">
    <property type="entry name" value="Peripla_BP_I"/>
</dbReference>
<evidence type="ECO:0000313" key="6">
    <source>
        <dbReference type="Proteomes" id="UP001501436"/>
    </source>
</evidence>
<keyword evidence="1" id="KW-0805">Transcription regulation</keyword>
<feature type="domain" description="HTH lacI-type" evidence="4">
    <location>
        <begin position="7"/>
        <end position="61"/>
    </location>
</feature>
<dbReference type="CDD" id="cd06267">
    <property type="entry name" value="PBP1_LacI_sugar_binding-like"/>
    <property type="match status" value="1"/>
</dbReference>
<dbReference type="RefSeq" id="WP_345330520.1">
    <property type="nucleotide sequence ID" value="NZ_BAABJI010000002.1"/>
</dbReference>
<accession>A0ABP9FUG6</accession>
<evidence type="ECO:0000256" key="1">
    <source>
        <dbReference type="ARBA" id="ARBA00023015"/>
    </source>
</evidence>
<dbReference type="SUPFAM" id="SSF47413">
    <property type="entry name" value="lambda repressor-like DNA-binding domains"/>
    <property type="match status" value="1"/>
</dbReference>
<dbReference type="Gene3D" id="1.10.260.40">
    <property type="entry name" value="lambda repressor-like DNA-binding domains"/>
    <property type="match status" value="1"/>
</dbReference>
<reference evidence="6" key="1">
    <citation type="journal article" date="2019" name="Int. J. Syst. Evol. Microbiol.">
        <title>The Global Catalogue of Microorganisms (GCM) 10K type strain sequencing project: providing services to taxonomists for standard genome sequencing and annotation.</title>
        <authorList>
            <consortium name="The Broad Institute Genomics Platform"/>
            <consortium name="The Broad Institute Genome Sequencing Center for Infectious Disease"/>
            <person name="Wu L."/>
            <person name="Ma J."/>
        </authorList>
    </citation>
    <scope>NUCLEOTIDE SEQUENCE [LARGE SCALE GENOMIC DNA]</scope>
    <source>
        <strain evidence="6">JCM 18283</strain>
    </source>
</reference>
<organism evidence="5 6">
    <name type="scientific">Mucilaginibacter defluvii</name>
    <dbReference type="NCBI Taxonomy" id="1196019"/>
    <lineage>
        <taxon>Bacteria</taxon>
        <taxon>Pseudomonadati</taxon>
        <taxon>Bacteroidota</taxon>
        <taxon>Sphingobacteriia</taxon>
        <taxon>Sphingobacteriales</taxon>
        <taxon>Sphingobacteriaceae</taxon>
        <taxon>Mucilaginibacter</taxon>
    </lineage>
</organism>
<evidence type="ECO:0000256" key="2">
    <source>
        <dbReference type="ARBA" id="ARBA00023125"/>
    </source>
</evidence>
<protein>
    <submittedName>
        <fullName evidence="5">LacI family DNA-binding transcriptional regulator</fullName>
    </submittedName>
</protein>
<keyword evidence="2 5" id="KW-0238">DNA-binding</keyword>
<dbReference type="GO" id="GO:0003677">
    <property type="term" value="F:DNA binding"/>
    <property type="evidence" value="ECO:0007669"/>
    <property type="project" value="UniProtKB-KW"/>
</dbReference>
<name>A0ABP9FUG6_9SPHI</name>
<dbReference type="SUPFAM" id="SSF53822">
    <property type="entry name" value="Periplasmic binding protein-like I"/>
    <property type="match status" value="1"/>
</dbReference>
<dbReference type="InterPro" id="IPR046335">
    <property type="entry name" value="LacI/GalR-like_sensor"/>
</dbReference>
<keyword evidence="6" id="KW-1185">Reference proteome</keyword>
<dbReference type="Proteomes" id="UP001501436">
    <property type="component" value="Unassembled WGS sequence"/>
</dbReference>
<dbReference type="Pfam" id="PF00356">
    <property type="entry name" value="LacI"/>
    <property type="match status" value="1"/>
</dbReference>
<dbReference type="PROSITE" id="PS50932">
    <property type="entry name" value="HTH_LACI_2"/>
    <property type="match status" value="1"/>
</dbReference>
<dbReference type="PANTHER" id="PTHR30146:SF109">
    <property type="entry name" value="HTH-TYPE TRANSCRIPTIONAL REGULATOR GALS"/>
    <property type="match status" value="1"/>
</dbReference>
<evidence type="ECO:0000256" key="3">
    <source>
        <dbReference type="ARBA" id="ARBA00023163"/>
    </source>
</evidence>
<dbReference type="CDD" id="cd01392">
    <property type="entry name" value="HTH_LacI"/>
    <property type="match status" value="1"/>
</dbReference>
<evidence type="ECO:0000259" key="4">
    <source>
        <dbReference type="PROSITE" id="PS50932"/>
    </source>
</evidence>
<evidence type="ECO:0000313" key="5">
    <source>
        <dbReference type="EMBL" id="GAA4913422.1"/>
    </source>
</evidence>
<proteinExistence type="predicted"/>
<dbReference type="PANTHER" id="PTHR30146">
    <property type="entry name" value="LACI-RELATED TRANSCRIPTIONAL REPRESSOR"/>
    <property type="match status" value="1"/>
</dbReference>
<sequence length="345" mass="38502">MKAKKRTTIYDIAEKLNITASSVSRALNNSSHVNEETKKLVLKTAAELNYKRNILASNLRKGESKTIGIVVPRINQNIFSNVIAGIEETTYSKDYNLIICQSNESHEKEVKSVNALINQHVDCIVISVAAEGSDYSHLQNVIDHGIKLIQFDRVADDLETLKVLNDNHQASLEGITHMIEQGYKRIALLEGPQNLDIFRQRKQGYLEALKLHNLPIINELIIENAWTKELGADATRKLLNLPKPPDAIFASTSDFSALGVLEVATSMGIKVPSELGILGYSNEPFTELTSPSITTIDQFSHYMGKTIANLYFQESENKESPIVPRTISVKPKLIIRASTSRRSYK</sequence>
<gene>
    <name evidence="5" type="ORF">GCM10023313_15880</name>
</gene>
<dbReference type="InterPro" id="IPR010982">
    <property type="entry name" value="Lambda_DNA-bd_dom_sf"/>
</dbReference>
<keyword evidence="3" id="KW-0804">Transcription</keyword>
<comment type="caution">
    <text evidence="5">The sequence shown here is derived from an EMBL/GenBank/DDBJ whole genome shotgun (WGS) entry which is preliminary data.</text>
</comment>
<dbReference type="EMBL" id="BAABJI010000002">
    <property type="protein sequence ID" value="GAA4913422.1"/>
    <property type="molecule type" value="Genomic_DNA"/>
</dbReference>
<dbReference type="SMART" id="SM00354">
    <property type="entry name" value="HTH_LACI"/>
    <property type="match status" value="1"/>
</dbReference>